<keyword evidence="2" id="KW-1185">Reference proteome</keyword>
<keyword evidence="1" id="KW-0732">Signal</keyword>
<sequence>MSRIDVRLAFIIIAVVACTLSEDRFPRSPRPPGVEIARLGEAKLTEVDKVSSQIGDNIESSFTNNRDIASLRGQPTDVRNGEEMVVLNGPVGPPRNLDHSVGAAPSMPLPPSGSRNLGSAFGTQRPGTFPTQSVWFPKELREGQSGSSAALLGPARSFDVDFVSSEIPFTDSLQTSSPRQVHVANKESPSDDEVRTLFHLREGNSRTTLGNMSGRIEGSQRMVDGETNISRKPDPSKPGPSTYNYENTALKYFAENAGFYDGGDYRVIPPLWRRRAHRRHWRRNEWSHQGASYYRPQLPLTPWQILP</sequence>
<organism evidence="2 3">
    <name type="scientific">Parascaris univalens</name>
    <name type="common">Nematode worm</name>
    <dbReference type="NCBI Taxonomy" id="6257"/>
    <lineage>
        <taxon>Eukaryota</taxon>
        <taxon>Metazoa</taxon>
        <taxon>Ecdysozoa</taxon>
        <taxon>Nematoda</taxon>
        <taxon>Chromadorea</taxon>
        <taxon>Rhabditida</taxon>
        <taxon>Spirurina</taxon>
        <taxon>Ascaridomorpha</taxon>
        <taxon>Ascaridoidea</taxon>
        <taxon>Ascarididae</taxon>
        <taxon>Parascaris</taxon>
    </lineage>
</organism>
<dbReference type="Proteomes" id="UP000887569">
    <property type="component" value="Unplaced"/>
</dbReference>
<accession>A0A915C4X4</accession>
<evidence type="ECO:0000313" key="3">
    <source>
        <dbReference type="WBParaSite" id="PgR085_g036_t01"/>
    </source>
</evidence>
<name>A0A915C4X4_PARUN</name>
<dbReference type="PROSITE" id="PS51257">
    <property type="entry name" value="PROKAR_LIPOPROTEIN"/>
    <property type="match status" value="1"/>
</dbReference>
<proteinExistence type="predicted"/>
<evidence type="ECO:0000313" key="2">
    <source>
        <dbReference type="Proteomes" id="UP000887569"/>
    </source>
</evidence>
<evidence type="ECO:0000256" key="1">
    <source>
        <dbReference type="SAM" id="SignalP"/>
    </source>
</evidence>
<protein>
    <submittedName>
        <fullName evidence="3">Uncharacterized protein</fullName>
    </submittedName>
</protein>
<dbReference type="AlphaFoldDB" id="A0A915C4X4"/>
<feature type="signal peptide" evidence="1">
    <location>
        <begin position="1"/>
        <end position="21"/>
    </location>
</feature>
<feature type="chain" id="PRO_5037058263" evidence="1">
    <location>
        <begin position="22"/>
        <end position="307"/>
    </location>
</feature>
<dbReference type="WBParaSite" id="PgR085_g036_t01">
    <property type="protein sequence ID" value="PgR085_g036_t01"/>
    <property type="gene ID" value="PgR085_g036"/>
</dbReference>
<reference evidence="3" key="1">
    <citation type="submission" date="2022-11" db="UniProtKB">
        <authorList>
            <consortium name="WormBaseParasite"/>
        </authorList>
    </citation>
    <scope>IDENTIFICATION</scope>
</reference>